<keyword evidence="2" id="KW-1185">Reference proteome</keyword>
<evidence type="ECO:0000313" key="1">
    <source>
        <dbReference type="EMBL" id="APR65412.1"/>
    </source>
</evidence>
<gene>
    <name evidence="1" type="ORF">N187_B15</name>
</gene>
<keyword evidence="1" id="KW-0614">Plasmid</keyword>
<dbReference type="Pfam" id="PF02414">
    <property type="entry name" value="Borrelia_orfA"/>
    <property type="match status" value="1"/>
</dbReference>
<proteinExistence type="predicted"/>
<reference evidence="1" key="1">
    <citation type="submission" date="2016-02" db="EMBL/GenBank/DDBJ databases">
        <title>Genome of the avian spirochetosis agent Borrelia anserina Es.</title>
        <authorList>
            <person name="Elbir H."/>
            <person name="Sitlani P."/>
            <person name="Bergstroem S."/>
            <person name="Barbour A.G."/>
        </authorList>
    </citation>
    <scope>NUCLEOTIDE SEQUENCE [LARGE SCALE GENOMIC DNA]</scope>
    <source>
        <strain evidence="1">Es</strain>
        <plasmid evidence="1">pB25</plasmid>
    </source>
</reference>
<protein>
    <submittedName>
        <fullName evidence="1">ORF-A-type protein</fullName>
    </submittedName>
</protein>
<evidence type="ECO:0000313" key="2">
    <source>
        <dbReference type="Proteomes" id="UP000185502"/>
    </source>
</evidence>
<dbReference type="Proteomes" id="UP000185502">
    <property type="component" value="Plasmid pB25"/>
</dbReference>
<dbReference type="EMBL" id="CP014520">
    <property type="protein sequence ID" value="APR65412.1"/>
    <property type="molecule type" value="Genomic_DNA"/>
</dbReference>
<name>A0ABN4UKF2_BORAN</name>
<geneLocation type="plasmid" evidence="1 2">
    <name>pB25</name>
</geneLocation>
<organism evidence="1 2">
    <name type="scientific">Borrelia anserina Es</name>
    <dbReference type="NCBI Taxonomy" id="1365188"/>
    <lineage>
        <taxon>Bacteria</taxon>
        <taxon>Pseudomonadati</taxon>
        <taxon>Spirochaetota</taxon>
        <taxon>Spirochaetia</taxon>
        <taxon>Spirochaetales</taxon>
        <taxon>Borreliaceae</taxon>
        <taxon>Borrelia</taxon>
    </lineage>
</organism>
<sequence>MRQEKISNRPFNKVVDRRLKVFWVIQKLQHNYFRNKRRYSLRNVVIMVNSILEKKGFKTVTRRTIQSDIKNFEEIGLLKINFNPLGKNNGSFTYYIINKAIEKIANKAISKAYFIKRGKNIDQARYNAIKKDKLKEQDQQFKISHQTLSHLLSKVKSKNIKHKNSSLKDLESKEKHLEKTILQRYKEVSRKDLNEMRKTVKNQISYKNTLWNLKDFMEELQEYEENDAVSFFKIKLREKRNKIWFMSKRNAKTDFKEIVREFKYKNKTKLQNSYQDQKGIIKPKMNYIDNPNGIVKASELITEIMKKELLISI</sequence>
<accession>A0ABN4UKF2</accession>
<dbReference type="RefSeq" id="WP_025420053.1">
    <property type="nucleotide sequence ID" value="NZ_CP014520.1"/>
</dbReference>
<dbReference type="InterPro" id="IPR003459">
    <property type="entry name" value="Borrelia_plasmid_OrfA"/>
</dbReference>